<reference evidence="2 3" key="1">
    <citation type="submission" date="2018-03" db="EMBL/GenBank/DDBJ databases">
        <title>Genomic Encyclopedia of Archaeal and Bacterial Type Strains, Phase II (KMG-II): from individual species to whole genera.</title>
        <authorList>
            <person name="Goeker M."/>
        </authorList>
    </citation>
    <scope>NUCLEOTIDE SEQUENCE [LARGE SCALE GENOMIC DNA]</scope>
    <source>
        <strain evidence="2 3">DSM 28229</strain>
    </source>
</reference>
<dbReference type="RefSeq" id="WP_109618233.1">
    <property type="nucleotide sequence ID" value="NZ_QGDO01000003.1"/>
</dbReference>
<gene>
    <name evidence="2" type="ORF">BC781_10395</name>
</gene>
<dbReference type="EMBL" id="QGDO01000003">
    <property type="protein sequence ID" value="PWJ41845.1"/>
    <property type="molecule type" value="Genomic_DNA"/>
</dbReference>
<dbReference type="Proteomes" id="UP000245535">
    <property type="component" value="Unassembled WGS sequence"/>
</dbReference>
<feature type="chain" id="PRO_5016455028" description="Bor protein" evidence="1">
    <location>
        <begin position="20"/>
        <end position="98"/>
    </location>
</feature>
<protein>
    <recommendedName>
        <fullName evidence="4">Bor protein</fullName>
    </recommendedName>
</protein>
<evidence type="ECO:0008006" key="4">
    <source>
        <dbReference type="Google" id="ProtNLM"/>
    </source>
</evidence>
<evidence type="ECO:0000256" key="1">
    <source>
        <dbReference type="SAM" id="SignalP"/>
    </source>
</evidence>
<keyword evidence="1" id="KW-0732">Signal</keyword>
<proteinExistence type="predicted"/>
<dbReference type="PROSITE" id="PS51257">
    <property type="entry name" value="PROKAR_LIPOPROTEIN"/>
    <property type="match status" value="1"/>
</dbReference>
<accession>A0A315Z8F2</accession>
<comment type="caution">
    <text evidence="2">The sequence shown here is derived from an EMBL/GenBank/DDBJ whole genome shotgun (WGS) entry which is preliminary data.</text>
</comment>
<keyword evidence="3" id="KW-1185">Reference proteome</keyword>
<feature type="signal peptide" evidence="1">
    <location>
        <begin position="1"/>
        <end position="19"/>
    </location>
</feature>
<name>A0A315Z8F2_SEDFL</name>
<organism evidence="2 3">
    <name type="scientific">Sediminitomix flava</name>
    <dbReference type="NCBI Taxonomy" id="379075"/>
    <lineage>
        <taxon>Bacteria</taxon>
        <taxon>Pseudomonadati</taxon>
        <taxon>Bacteroidota</taxon>
        <taxon>Cytophagia</taxon>
        <taxon>Cytophagales</taxon>
        <taxon>Flammeovirgaceae</taxon>
        <taxon>Sediminitomix</taxon>
    </lineage>
</organism>
<evidence type="ECO:0000313" key="2">
    <source>
        <dbReference type="EMBL" id="PWJ41845.1"/>
    </source>
</evidence>
<sequence>MKQFFVKLSAVLLAVTLFASCSINEHMVGKGAQNGVSVSKKQWYFLSTGLARLNDVDTRDMAGDATDYTIETKAGFVDLLIGAVTFNLVGARTVTVTK</sequence>
<evidence type="ECO:0000313" key="3">
    <source>
        <dbReference type="Proteomes" id="UP000245535"/>
    </source>
</evidence>
<dbReference type="Pfam" id="PF06291">
    <property type="entry name" value="Lambda_Bor"/>
    <property type="match status" value="1"/>
</dbReference>
<dbReference type="AlphaFoldDB" id="A0A315Z8F2"/>
<dbReference type="OrthoDB" id="1453440at2"/>
<dbReference type="InterPro" id="IPR010438">
    <property type="entry name" value="Lambda_Bor"/>
</dbReference>